<feature type="region of interest" description="Disordered" evidence="1">
    <location>
        <begin position="111"/>
        <end position="134"/>
    </location>
</feature>
<keyword evidence="3" id="KW-1185">Reference proteome</keyword>
<protein>
    <submittedName>
        <fullName evidence="2">Uncharacterized protein</fullName>
    </submittedName>
</protein>
<dbReference type="RefSeq" id="WP_179794452.1">
    <property type="nucleotide sequence ID" value="NZ_BAABHP010000021.1"/>
</dbReference>
<evidence type="ECO:0000256" key="1">
    <source>
        <dbReference type="SAM" id="MobiDB-lite"/>
    </source>
</evidence>
<evidence type="ECO:0000313" key="2">
    <source>
        <dbReference type="EMBL" id="NYD36828.1"/>
    </source>
</evidence>
<gene>
    <name evidence="2" type="ORF">BJ983_002930</name>
</gene>
<organism evidence="2 3">
    <name type="scientific">Actinomycetospora corticicola</name>
    <dbReference type="NCBI Taxonomy" id="663602"/>
    <lineage>
        <taxon>Bacteria</taxon>
        <taxon>Bacillati</taxon>
        <taxon>Actinomycetota</taxon>
        <taxon>Actinomycetes</taxon>
        <taxon>Pseudonocardiales</taxon>
        <taxon>Pseudonocardiaceae</taxon>
        <taxon>Actinomycetospora</taxon>
    </lineage>
</organism>
<reference evidence="2 3" key="1">
    <citation type="submission" date="2020-07" db="EMBL/GenBank/DDBJ databases">
        <title>Sequencing the genomes of 1000 actinobacteria strains.</title>
        <authorList>
            <person name="Klenk H.-P."/>
        </authorList>
    </citation>
    <scope>NUCLEOTIDE SEQUENCE [LARGE SCALE GENOMIC DNA]</scope>
    <source>
        <strain evidence="2 3">DSM 45772</strain>
    </source>
</reference>
<proteinExistence type="predicted"/>
<dbReference type="AlphaFoldDB" id="A0A7Y9DWI2"/>
<dbReference type="Proteomes" id="UP000535890">
    <property type="component" value="Unassembled WGS sequence"/>
</dbReference>
<comment type="caution">
    <text evidence="2">The sequence shown here is derived from an EMBL/GenBank/DDBJ whole genome shotgun (WGS) entry which is preliminary data.</text>
</comment>
<evidence type="ECO:0000313" key="3">
    <source>
        <dbReference type="Proteomes" id="UP000535890"/>
    </source>
</evidence>
<name>A0A7Y9DWI2_9PSEU</name>
<dbReference type="EMBL" id="JACCBN010000001">
    <property type="protein sequence ID" value="NYD36828.1"/>
    <property type="molecule type" value="Genomic_DNA"/>
</dbReference>
<accession>A0A7Y9DWI2</accession>
<sequence length="485" mass="51643">MTYGRQTWGRAAFGGGTRPAGARAPGGIAVPGFDTVFYWSTTLSTAPYGRAAYGGRSSSYYPTAGIAAIPDPAGAVTNLMLWWAFADAVAVTRIEADGTRVPVRDAEAVALPRSRSRRNRSSNPKARDSLSGYTAGTNTSISRITGVSVVIDDDNTVTTAVRGTATAGGGIAIGMPLDAASPLTEQYQWRVRTSALATTLGLSIDWYDRDSQLLATQTYLVSGGTATAAAAGFTTAQVSVASRPGSSVLGVVSYIATGLSAGDTLDVTARLRETTIAGPYFDGDSPYAAWMGAAGLSFSQQGVAVYVRDFEAPLDTPVRYEITSSAAPGYAATSEAVTLLAQLGQGVGVREVLMTHPGLAHTIRVWVEKEPSSISKAMEQGVFEIEGRRFPVVITGEQRGSARGSLTFVAETFDERDRLERFLDDGSPLLLRCPADWGHPPNWWLSFGDLDIQHWTHHARKQVRRLEVPFIEVERPSVATRPLAA</sequence>